<accession>A0ABS2RNF7</accession>
<dbReference type="Proteomes" id="UP000704762">
    <property type="component" value="Unassembled WGS sequence"/>
</dbReference>
<keyword evidence="2" id="KW-0812">Transmembrane</keyword>
<dbReference type="RefSeq" id="WP_204919901.1">
    <property type="nucleotide sequence ID" value="NZ_BAAAQP010000003.1"/>
</dbReference>
<gene>
    <name evidence="3" type="ORF">JOE57_003476</name>
</gene>
<keyword evidence="2" id="KW-0472">Membrane</keyword>
<feature type="transmembrane region" description="Helical" evidence="2">
    <location>
        <begin position="82"/>
        <end position="102"/>
    </location>
</feature>
<evidence type="ECO:0008006" key="5">
    <source>
        <dbReference type="Google" id="ProtNLM"/>
    </source>
</evidence>
<keyword evidence="2" id="KW-1133">Transmembrane helix</keyword>
<name>A0ABS2RNF7_9ACTN</name>
<evidence type="ECO:0000313" key="3">
    <source>
        <dbReference type="EMBL" id="MBM7800555.1"/>
    </source>
</evidence>
<keyword evidence="4" id="KW-1185">Reference proteome</keyword>
<reference evidence="3 4" key="1">
    <citation type="submission" date="2021-01" db="EMBL/GenBank/DDBJ databases">
        <title>Sequencing the genomes of 1000 actinobacteria strains.</title>
        <authorList>
            <person name="Klenk H.-P."/>
        </authorList>
    </citation>
    <scope>NUCLEOTIDE SEQUENCE [LARGE SCALE GENOMIC DNA]</scope>
    <source>
        <strain evidence="3 4">DSM 18662</strain>
    </source>
</reference>
<feature type="compositionally biased region" description="Polar residues" evidence="1">
    <location>
        <begin position="9"/>
        <end position="23"/>
    </location>
</feature>
<sequence length="181" mass="19509">MIAPASRWRGSSPTSATNQQAVTPSPPADKPRKVTRSISVWRPTVLLALPGAAAFWVVNFAISLTPLAAEYRAALSIAYAPMLVEAAVGGLFIAVFVSWVMMLSPGWIATRNPLAKSLVISFVVLLTLTAVIDIPAKFFTSSVNDPWRYFLIAIAFNALRILALGVAVGYGWSRHIKGARQ</sequence>
<evidence type="ECO:0000313" key="4">
    <source>
        <dbReference type="Proteomes" id="UP000704762"/>
    </source>
</evidence>
<evidence type="ECO:0000256" key="2">
    <source>
        <dbReference type="SAM" id="Phobius"/>
    </source>
</evidence>
<comment type="caution">
    <text evidence="3">The sequence shown here is derived from an EMBL/GenBank/DDBJ whole genome shotgun (WGS) entry which is preliminary data.</text>
</comment>
<protein>
    <recommendedName>
        <fullName evidence="5">DUF4149 domain-containing protein</fullName>
    </recommendedName>
</protein>
<feature type="transmembrane region" description="Helical" evidence="2">
    <location>
        <begin position="114"/>
        <end position="135"/>
    </location>
</feature>
<evidence type="ECO:0000256" key="1">
    <source>
        <dbReference type="SAM" id="MobiDB-lite"/>
    </source>
</evidence>
<feature type="transmembrane region" description="Helical" evidence="2">
    <location>
        <begin position="40"/>
        <end position="62"/>
    </location>
</feature>
<dbReference type="EMBL" id="JAFBCF010000001">
    <property type="protein sequence ID" value="MBM7800555.1"/>
    <property type="molecule type" value="Genomic_DNA"/>
</dbReference>
<feature type="region of interest" description="Disordered" evidence="1">
    <location>
        <begin position="1"/>
        <end position="34"/>
    </location>
</feature>
<organism evidence="3 4">
    <name type="scientific">Microlunatus panaciterrae</name>
    <dbReference type="NCBI Taxonomy" id="400768"/>
    <lineage>
        <taxon>Bacteria</taxon>
        <taxon>Bacillati</taxon>
        <taxon>Actinomycetota</taxon>
        <taxon>Actinomycetes</taxon>
        <taxon>Propionibacteriales</taxon>
        <taxon>Propionibacteriaceae</taxon>
        <taxon>Microlunatus</taxon>
    </lineage>
</organism>
<proteinExistence type="predicted"/>
<feature type="transmembrane region" description="Helical" evidence="2">
    <location>
        <begin position="147"/>
        <end position="172"/>
    </location>
</feature>